<keyword evidence="3 6" id="KW-0012">Acyltransferase</keyword>
<dbReference type="RefSeq" id="WP_035536684.1">
    <property type="nucleotide sequence ID" value="NZ_ARYL01000006.1"/>
</dbReference>
<dbReference type="GO" id="GO:0006654">
    <property type="term" value="P:phosphatidic acid biosynthetic process"/>
    <property type="evidence" value="ECO:0007669"/>
    <property type="project" value="TreeGrafter"/>
</dbReference>
<dbReference type="SUPFAM" id="SSF69593">
    <property type="entry name" value="Glycerol-3-phosphate (1)-acyltransferase"/>
    <property type="match status" value="1"/>
</dbReference>
<evidence type="ECO:0000313" key="6">
    <source>
        <dbReference type="EMBL" id="KDA03406.1"/>
    </source>
</evidence>
<evidence type="ECO:0000313" key="7">
    <source>
        <dbReference type="Proteomes" id="UP000024942"/>
    </source>
</evidence>
<proteinExistence type="predicted"/>
<comment type="caution">
    <text evidence="6">The sequence shown here is derived from an EMBL/GenBank/DDBJ whole genome shotgun (WGS) entry which is preliminary data.</text>
</comment>
<evidence type="ECO:0000256" key="4">
    <source>
        <dbReference type="SAM" id="Phobius"/>
    </source>
</evidence>
<reference evidence="6 7" key="1">
    <citation type="journal article" date="2014" name="Antonie Van Leeuwenhoek">
        <title>Hyphomonas beringensis sp. nov. and Hyphomonas chukchiensis sp. nov., isolated from surface seawater of the Bering Sea and Chukchi Sea.</title>
        <authorList>
            <person name="Li C."/>
            <person name="Lai Q."/>
            <person name="Li G."/>
            <person name="Dong C."/>
            <person name="Wang J."/>
            <person name="Liao Y."/>
            <person name="Shao Z."/>
        </authorList>
    </citation>
    <scope>NUCLEOTIDE SEQUENCE [LARGE SCALE GENOMIC DNA]</scope>
    <source>
        <strain evidence="6 7">SCH89</strain>
    </source>
</reference>
<name>A0A059G9D8_9PROT</name>
<keyword evidence="7" id="KW-1185">Reference proteome</keyword>
<dbReference type="STRING" id="1280953.HOC_05973"/>
<feature type="domain" description="Phospholipid/glycerol acyltransferase" evidence="5">
    <location>
        <begin position="71"/>
        <end position="188"/>
    </location>
</feature>
<dbReference type="eggNOG" id="COG0204">
    <property type="taxonomic scope" value="Bacteria"/>
</dbReference>
<dbReference type="AlphaFoldDB" id="A0A059G9D8"/>
<evidence type="ECO:0000256" key="2">
    <source>
        <dbReference type="ARBA" id="ARBA00022679"/>
    </source>
</evidence>
<keyword evidence="2 6" id="KW-0808">Transferase</keyword>
<evidence type="ECO:0000259" key="5">
    <source>
        <dbReference type="SMART" id="SM00563"/>
    </source>
</evidence>
<sequence>MMQLRSLLFVAYLYGMMALMGTVFIIALFLPRVVIMRGIRIYAQSLRWGMKVICGIETEFRGLENIPDGPFMYAGKHQCMFDIFVPFIVVRDSLIIMKRELLWYPFLGWYALKSDMIPIDRAGSTKTLRSMVKQAKAKVPTGQGRQVVIFPEGTRSAPGAPPHYHAAGVVALYKALDVPVLPVATNAGLCWPAHGTRRRPGRIVYEFLPVIPAGLDRKTLMKRLESDIETATDRLLTEGLAIQGRTRLDEDMQPT</sequence>
<organism evidence="6 7">
    <name type="scientific">Hyphomonas oceanitis SCH89</name>
    <dbReference type="NCBI Taxonomy" id="1280953"/>
    <lineage>
        <taxon>Bacteria</taxon>
        <taxon>Pseudomonadati</taxon>
        <taxon>Pseudomonadota</taxon>
        <taxon>Alphaproteobacteria</taxon>
        <taxon>Hyphomonadales</taxon>
        <taxon>Hyphomonadaceae</taxon>
        <taxon>Hyphomonas</taxon>
    </lineage>
</organism>
<dbReference type="EMBL" id="ARYL01000006">
    <property type="protein sequence ID" value="KDA03406.1"/>
    <property type="molecule type" value="Genomic_DNA"/>
</dbReference>
<dbReference type="GO" id="GO:0003841">
    <property type="term" value="F:1-acylglycerol-3-phosphate O-acyltransferase activity"/>
    <property type="evidence" value="ECO:0007669"/>
    <property type="project" value="TreeGrafter"/>
</dbReference>
<dbReference type="OrthoDB" id="5290997at2"/>
<comment type="pathway">
    <text evidence="1">Lipid metabolism.</text>
</comment>
<dbReference type="Pfam" id="PF01553">
    <property type="entry name" value="Acyltransferase"/>
    <property type="match status" value="1"/>
</dbReference>
<keyword evidence="4" id="KW-0472">Membrane</keyword>
<dbReference type="PATRIC" id="fig|1280953.3.peg.1202"/>
<evidence type="ECO:0000256" key="1">
    <source>
        <dbReference type="ARBA" id="ARBA00005189"/>
    </source>
</evidence>
<dbReference type="PANTHER" id="PTHR10434">
    <property type="entry name" value="1-ACYL-SN-GLYCEROL-3-PHOSPHATE ACYLTRANSFERASE"/>
    <property type="match status" value="1"/>
</dbReference>
<dbReference type="CDD" id="cd07989">
    <property type="entry name" value="LPLAT_AGPAT-like"/>
    <property type="match status" value="1"/>
</dbReference>
<dbReference type="Proteomes" id="UP000024942">
    <property type="component" value="Unassembled WGS sequence"/>
</dbReference>
<dbReference type="PANTHER" id="PTHR10434:SF40">
    <property type="entry name" value="1-ACYL-SN-GLYCEROL-3-PHOSPHATE ACYLTRANSFERASE"/>
    <property type="match status" value="1"/>
</dbReference>
<keyword evidence="4" id="KW-0812">Transmembrane</keyword>
<protein>
    <submittedName>
        <fullName evidence="6">Putative 1-acyl-sn-glycerol-3-phosphate acyltransferase</fullName>
    </submittedName>
</protein>
<dbReference type="InterPro" id="IPR002123">
    <property type="entry name" value="Plipid/glycerol_acylTrfase"/>
</dbReference>
<accession>A0A059G9D8</accession>
<dbReference type="SMART" id="SM00563">
    <property type="entry name" value="PlsC"/>
    <property type="match status" value="1"/>
</dbReference>
<gene>
    <name evidence="6" type="ORF">HOC_05973</name>
</gene>
<feature type="transmembrane region" description="Helical" evidence="4">
    <location>
        <begin position="6"/>
        <end position="30"/>
    </location>
</feature>
<evidence type="ECO:0000256" key="3">
    <source>
        <dbReference type="ARBA" id="ARBA00023315"/>
    </source>
</evidence>
<keyword evidence="4" id="KW-1133">Transmembrane helix</keyword>